<proteinExistence type="predicted"/>
<dbReference type="RefSeq" id="WP_326835221.1">
    <property type="nucleotide sequence ID" value="NZ_CP142149.1"/>
</dbReference>
<dbReference type="EMBL" id="CP142149">
    <property type="protein sequence ID" value="WSE32414.1"/>
    <property type="molecule type" value="Genomic_DNA"/>
</dbReference>
<dbReference type="Proteomes" id="UP001330812">
    <property type="component" value="Chromosome"/>
</dbReference>
<protein>
    <submittedName>
        <fullName evidence="1">Uncharacterized protein</fullName>
    </submittedName>
</protein>
<organism evidence="1 2">
    <name type="scientific">Amycolatopsis rhabdoformis</name>
    <dbReference type="NCBI Taxonomy" id="1448059"/>
    <lineage>
        <taxon>Bacteria</taxon>
        <taxon>Bacillati</taxon>
        <taxon>Actinomycetota</taxon>
        <taxon>Actinomycetes</taxon>
        <taxon>Pseudonocardiales</taxon>
        <taxon>Pseudonocardiaceae</taxon>
        <taxon>Amycolatopsis</taxon>
    </lineage>
</organism>
<reference evidence="1 2" key="1">
    <citation type="journal article" date="2015" name="Int. J. Syst. Evol. Microbiol.">
        <title>Amycolatopsis rhabdoformis sp. nov., an actinomycete isolated from a tropical forest soil.</title>
        <authorList>
            <person name="Souza W.R."/>
            <person name="Silva R.E."/>
            <person name="Goodfellow M."/>
            <person name="Busarakam K."/>
            <person name="Figueiro F.S."/>
            <person name="Ferreira D."/>
            <person name="Rodrigues-Filho E."/>
            <person name="Moraes L.A.B."/>
            <person name="Zucchi T.D."/>
        </authorList>
    </citation>
    <scope>NUCLEOTIDE SEQUENCE [LARGE SCALE GENOMIC DNA]</scope>
    <source>
        <strain evidence="1 2">NCIMB 14900</strain>
    </source>
</reference>
<evidence type="ECO:0000313" key="2">
    <source>
        <dbReference type="Proteomes" id="UP001330812"/>
    </source>
</evidence>
<name>A0ABZ1ID77_9PSEU</name>
<accession>A0ABZ1ID77</accession>
<evidence type="ECO:0000313" key="1">
    <source>
        <dbReference type="EMBL" id="WSE32414.1"/>
    </source>
</evidence>
<gene>
    <name evidence="1" type="ORF">VSH64_09895</name>
</gene>
<keyword evidence="2" id="KW-1185">Reference proteome</keyword>
<sequence length="288" mass="31574">MPSTPALSVPRNTGAVEIVPVPVPDGVELPPLPTQADSWVGHYQRVLLNVRTGELSFFCADWRVFVPVLGGEDGAVWTSQDPGESPVNSINAATRPIPELLMFFIDTWTRVDLPAAGRPRTPAWVYLNREQGDAFVASLVPLAQRLVDHLYRVPGTDDLEWSAESVTAVRAIDAACSRYHQGPRRVGTSPAGLIDFADAVVVAPGLVRREWSERDDTELDDLAEVLSRSTYLLDPRLRDRFGTPGDEGDGRGPKVYGARAWLYAYRAHEAGTRPASRAQVPRAPSRTN</sequence>